<evidence type="ECO:0000313" key="3">
    <source>
        <dbReference type="EMBL" id="OLY83116.1"/>
    </source>
</evidence>
<dbReference type="PANTHER" id="PTHR10073">
    <property type="entry name" value="DNA MISMATCH REPAIR PROTEIN MLH, PMS, MUTL"/>
    <property type="match status" value="1"/>
</dbReference>
<feature type="compositionally biased region" description="Polar residues" evidence="1">
    <location>
        <begin position="45"/>
        <end position="68"/>
    </location>
</feature>
<dbReference type="GO" id="GO:0032389">
    <property type="term" value="C:MutLalpha complex"/>
    <property type="evidence" value="ECO:0007669"/>
    <property type="project" value="TreeGrafter"/>
</dbReference>
<dbReference type="Gene3D" id="3.30.1540.20">
    <property type="entry name" value="MutL, C-terminal domain, dimerisation subdomain"/>
    <property type="match status" value="1"/>
</dbReference>
<keyword evidence="4" id="KW-1185">Reference proteome</keyword>
<protein>
    <submittedName>
        <fullName evidence="3">DNA mismatch repair protein PMS1</fullName>
    </submittedName>
</protein>
<dbReference type="InterPro" id="IPR042120">
    <property type="entry name" value="MutL_C_dimsub"/>
</dbReference>
<evidence type="ECO:0000256" key="1">
    <source>
        <dbReference type="SAM" id="MobiDB-lite"/>
    </source>
</evidence>
<feature type="domain" description="MutL C-terminal dimerisation" evidence="2">
    <location>
        <begin position="180"/>
        <end position="225"/>
    </location>
</feature>
<evidence type="ECO:0000259" key="2">
    <source>
        <dbReference type="Pfam" id="PF08676"/>
    </source>
</evidence>
<dbReference type="EMBL" id="LSSL01001064">
    <property type="protein sequence ID" value="OLY83116.1"/>
    <property type="molecule type" value="Genomic_DNA"/>
</dbReference>
<reference evidence="3 4" key="1">
    <citation type="journal article" date="2016" name="Mol. Biol. Evol.">
        <title>Genome-Wide Survey of Gut Fungi (Harpellales) Reveals the First Horizontally Transferred Ubiquitin Gene from a Mosquito Host.</title>
        <authorList>
            <person name="Wang Y."/>
            <person name="White M.M."/>
            <person name="Kvist S."/>
            <person name="Moncalvo J.M."/>
        </authorList>
    </citation>
    <scope>NUCLEOTIDE SEQUENCE [LARGE SCALE GENOMIC DNA]</scope>
    <source>
        <strain evidence="3 4">ALG-7-W6</strain>
    </source>
</reference>
<dbReference type="GO" id="GO:0006298">
    <property type="term" value="P:mismatch repair"/>
    <property type="evidence" value="ECO:0007669"/>
    <property type="project" value="InterPro"/>
</dbReference>
<name>A0A1R0H1V7_9FUNG</name>
<proteinExistence type="predicted"/>
<dbReference type="STRING" id="133383.A0A1R0H1V7"/>
<dbReference type="Proteomes" id="UP000187455">
    <property type="component" value="Unassembled WGS sequence"/>
</dbReference>
<gene>
    <name evidence="3" type="ORF">AYI68_g2754</name>
</gene>
<feature type="compositionally biased region" description="Gly residues" evidence="1">
    <location>
        <begin position="1"/>
        <end position="14"/>
    </location>
</feature>
<dbReference type="GO" id="GO:0005524">
    <property type="term" value="F:ATP binding"/>
    <property type="evidence" value="ECO:0007669"/>
    <property type="project" value="InterPro"/>
</dbReference>
<dbReference type="OrthoDB" id="10263226at2759"/>
<dbReference type="InterPro" id="IPR037198">
    <property type="entry name" value="MutL_C_sf"/>
</dbReference>
<dbReference type="PANTHER" id="PTHR10073:SF52">
    <property type="entry name" value="MISMATCH REPAIR ENDONUCLEASE PMS2"/>
    <property type="match status" value="1"/>
</dbReference>
<organism evidence="3 4">
    <name type="scientific">Smittium mucronatum</name>
    <dbReference type="NCBI Taxonomy" id="133383"/>
    <lineage>
        <taxon>Eukaryota</taxon>
        <taxon>Fungi</taxon>
        <taxon>Fungi incertae sedis</taxon>
        <taxon>Zoopagomycota</taxon>
        <taxon>Kickxellomycotina</taxon>
        <taxon>Harpellomycetes</taxon>
        <taxon>Harpellales</taxon>
        <taxon>Legeriomycetaceae</taxon>
        <taxon>Smittium</taxon>
    </lineage>
</organism>
<comment type="caution">
    <text evidence="3">The sequence shown here is derived from an EMBL/GenBank/DDBJ whole genome shotgun (WGS) entry which is preliminary data.</text>
</comment>
<sequence>MDTCSSGGGSGGGISADASDLTNELDGDFSASRRKSNKRKEPETSLATNSVLTYLQSLPGNPNSEPTNSEASPAPKKSTKPPLPVLADGGHDDQDENVKTIARNKNKSTGLCLNKKSVIRYNPPNILPVRVTGKQHPQTHSGAGEGLIEACGTGNLDGQSASLALSRTISKDDFRKMRVVGQFNLGFIIVELRDDLYIIDQHASDEKYNFETLKANAVISSQPLIM</sequence>
<accession>A0A1R0H1V7</accession>
<evidence type="ECO:0000313" key="4">
    <source>
        <dbReference type="Proteomes" id="UP000187455"/>
    </source>
</evidence>
<dbReference type="AlphaFoldDB" id="A0A1R0H1V7"/>
<dbReference type="InterPro" id="IPR038973">
    <property type="entry name" value="MutL/Mlh/Pms-like"/>
</dbReference>
<dbReference type="Pfam" id="PF08676">
    <property type="entry name" value="MutL_C"/>
    <property type="match status" value="1"/>
</dbReference>
<feature type="region of interest" description="Disordered" evidence="1">
    <location>
        <begin position="1"/>
        <end position="96"/>
    </location>
</feature>
<dbReference type="GO" id="GO:0140664">
    <property type="term" value="F:ATP-dependent DNA damage sensor activity"/>
    <property type="evidence" value="ECO:0007669"/>
    <property type="project" value="InterPro"/>
</dbReference>
<dbReference type="SUPFAM" id="SSF118116">
    <property type="entry name" value="DNA mismatch repair protein MutL"/>
    <property type="match status" value="1"/>
</dbReference>
<dbReference type="GO" id="GO:0016887">
    <property type="term" value="F:ATP hydrolysis activity"/>
    <property type="evidence" value="ECO:0007669"/>
    <property type="project" value="InterPro"/>
</dbReference>
<dbReference type="InterPro" id="IPR014790">
    <property type="entry name" value="MutL_C"/>
</dbReference>